<evidence type="ECO:0008006" key="9">
    <source>
        <dbReference type="Google" id="ProtNLM"/>
    </source>
</evidence>
<reference evidence="7 8" key="1">
    <citation type="submission" date="2024-08" db="EMBL/GenBank/DDBJ databases">
        <authorList>
            <person name="Cucini C."/>
            <person name="Frati F."/>
        </authorList>
    </citation>
    <scope>NUCLEOTIDE SEQUENCE [LARGE SCALE GENOMIC DNA]</scope>
</reference>
<feature type="transmembrane region" description="Helical" evidence="6">
    <location>
        <begin position="402"/>
        <end position="428"/>
    </location>
</feature>
<keyword evidence="8" id="KW-1185">Reference proteome</keyword>
<evidence type="ECO:0000313" key="7">
    <source>
        <dbReference type="EMBL" id="CAL8090839.1"/>
    </source>
</evidence>
<feature type="transmembrane region" description="Helical" evidence="6">
    <location>
        <begin position="78"/>
        <end position="98"/>
    </location>
</feature>
<protein>
    <recommendedName>
        <fullName evidence="9">Protein TAPT1</fullName>
    </recommendedName>
</protein>
<evidence type="ECO:0000313" key="8">
    <source>
        <dbReference type="Proteomes" id="UP001642540"/>
    </source>
</evidence>
<evidence type="ECO:0000256" key="1">
    <source>
        <dbReference type="ARBA" id="ARBA00004141"/>
    </source>
</evidence>
<comment type="caution">
    <text evidence="7">The sequence shown here is derived from an EMBL/GenBank/DDBJ whole genome shotgun (WGS) entry which is preliminary data.</text>
</comment>
<feature type="transmembrane region" description="Helical" evidence="6">
    <location>
        <begin position="211"/>
        <end position="238"/>
    </location>
</feature>
<dbReference type="Proteomes" id="UP001642540">
    <property type="component" value="Unassembled WGS sequence"/>
</dbReference>
<keyword evidence="4 6" id="KW-1133">Transmembrane helix</keyword>
<accession>A0ABP1Q697</accession>
<name>A0ABP1Q697_9HEXA</name>
<evidence type="ECO:0000256" key="4">
    <source>
        <dbReference type="ARBA" id="ARBA00022989"/>
    </source>
</evidence>
<comment type="subcellular location">
    <subcellularLocation>
        <location evidence="1">Membrane</location>
        <topology evidence="1">Multi-pass membrane protein</topology>
    </subcellularLocation>
</comment>
<dbReference type="PANTHER" id="PTHR13317">
    <property type="entry name" value="TRANSMEMBRANE ANTERIOR POSTERIOR TRANSFORMATION PROTEIN 1 HOMOLOG"/>
    <property type="match status" value="1"/>
</dbReference>
<comment type="similarity">
    <text evidence="2">Belongs to the TAPT1 family.</text>
</comment>
<dbReference type="EMBL" id="CAXLJM020000024">
    <property type="protein sequence ID" value="CAL8090839.1"/>
    <property type="molecule type" value="Genomic_DNA"/>
</dbReference>
<evidence type="ECO:0000256" key="2">
    <source>
        <dbReference type="ARBA" id="ARBA00008803"/>
    </source>
</evidence>
<feature type="transmembrane region" description="Helical" evidence="6">
    <location>
        <begin position="377"/>
        <end position="396"/>
    </location>
</feature>
<evidence type="ECO:0000256" key="6">
    <source>
        <dbReference type="SAM" id="Phobius"/>
    </source>
</evidence>
<evidence type="ECO:0000256" key="3">
    <source>
        <dbReference type="ARBA" id="ARBA00022692"/>
    </source>
</evidence>
<gene>
    <name evidence="7" type="ORF">ODALV1_LOCUS7764</name>
</gene>
<sequence>MEPPFRSPTPTQTSCNKFLLFLRSELSSPKPEPLDQDDEVSDAQVFAAKRREKVYTFVSIPKELEKLMGYGFFQCADAFLHVFTFLPLRIAVACYNYVVCYLRNKSPVFKSSDKCEILKIVILIFCSWSFTYIDTNVLYHVIKSQSVIKLYIFFNMLEVGDRLFGCFSQDTLDALFITATEQDSRTTEIPNSPSSSSSGSRKAIKKLSTTTHAFICGLSILGHALVILLQSTTLSVAINANNRALLTVMMSNNFVELKGAVFKKFDKMNLFQVTCSDIRERFHLFVLLLIVCLQTLREYSWEESRFWVLLPDCLMVLLAEIGVDWIKHAFITRFNELPLTVYENYTRSLAYDMAESVKRKSTHGGFGDYSDLVGRRLGFVPLPLAIVLIRVISPMWKMNKNIIGMIILSFIGYVALASFRVLNLVVLVGKAVRIIDEHAGREDQADEMEGRVKNSILKRTRTISGSDGDLLTMKEFKPDKKLQFKEDLKHEGELQKNYLLANSNVSIYSVGFNEEMIRVEKEQRAESQVSSFRKHSLGSNIEGELMFAGLNLGNSGQDSEFDVDVKVEPECVFGDEMLLDDTVVEVKSEGVGGMLGQDHMAGGDIKVEVVEKIEKPIVEDVPETTQEVPEVVHEKHEDGGKVKAGKKLINWFK</sequence>
<keyword evidence="5 6" id="KW-0472">Membrane</keyword>
<feature type="transmembrane region" description="Helical" evidence="6">
    <location>
        <begin position="118"/>
        <end position="139"/>
    </location>
</feature>
<dbReference type="Pfam" id="PF05346">
    <property type="entry name" value="DUF747"/>
    <property type="match status" value="1"/>
</dbReference>
<organism evidence="7 8">
    <name type="scientific">Orchesella dallaii</name>
    <dbReference type="NCBI Taxonomy" id="48710"/>
    <lineage>
        <taxon>Eukaryota</taxon>
        <taxon>Metazoa</taxon>
        <taxon>Ecdysozoa</taxon>
        <taxon>Arthropoda</taxon>
        <taxon>Hexapoda</taxon>
        <taxon>Collembola</taxon>
        <taxon>Entomobryomorpha</taxon>
        <taxon>Entomobryoidea</taxon>
        <taxon>Orchesellidae</taxon>
        <taxon>Orchesellinae</taxon>
        <taxon>Orchesella</taxon>
    </lineage>
</organism>
<keyword evidence="3 6" id="KW-0812">Transmembrane</keyword>
<proteinExistence type="inferred from homology"/>
<evidence type="ECO:0000256" key="5">
    <source>
        <dbReference type="ARBA" id="ARBA00023136"/>
    </source>
</evidence>
<dbReference type="InterPro" id="IPR008010">
    <property type="entry name" value="Tatp1"/>
</dbReference>
<dbReference type="PANTHER" id="PTHR13317:SF4">
    <property type="entry name" value="TRANSMEMBRANE ANTERIOR POSTERIOR TRANSFORMATION PROTEIN 1 HOMOLOG"/>
    <property type="match status" value="1"/>
</dbReference>